<feature type="domain" description="Fungal STAND N-terminal Goodbye" evidence="3">
    <location>
        <begin position="11"/>
        <end position="132"/>
    </location>
</feature>
<dbReference type="Gene3D" id="1.25.40.10">
    <property type="entry name" value="Tetratricopeptide repeat domain"/>
    <property type="match status" value="1"/>
</dbReference>
<proteinExistence type="predicted"/>
<feature type="region of interest" description="Disordered" evidence="2">
    <location>
        <begin position="632"/>
        <end position="671"/>
    </location>
</feature>
<evidence type="ECO:0000256" key="1">
    <source>
        <dbReference type="ARBA" id="ARBA00022737"/>
    </source>
</evidence>
<dbReference type="SUPFAM" id="SSF48452">
    <property type="entry name" value="TPR-like"/>
    <property type="match status" value="1"/>
</dbReference>
<evidence type="ECO:0000259" key="4">
    <source>
        <dbReference type="Pfam" id="PF24883"/>
    </source>
</evidence>
<dbReference type="PANTHER" id="PTHR10039">
    <property type="entry name" value="AMELOGENIN"/>
    <property type="match status" value="1"/>
</dbReference>
<evidence type="ECO:0000313" key="5">
    <source>
        <dbReference type="EMBL" id="KAK1749875.1"/>
    </source>
</evidence>
<keyword evidence="6" id="KW-1185">Reference proteome</keyword>
<organism evidence="5 6">
    <name type="scientific">Echria macrotheca</name>
    <dbReference type="NCBI Taxonomy" id="438768"/>
    <lineage>
        <taxon>Eukaryota</taxon>
        <taxon>Fungi</taxon>
        <taxon>Dikarya</taxon>
        <taxon>Ascomycota</taxon>
        <taxon>Pezizomycotina</taxon>
        <taxon>Sordariomycetes</taxon>
        <taxon>Sordariomycetidae</taxon>
        <taxon>Sordariales</taxon>
        <taxon>Schizotheciaceae</taxon>
        <taxon>Echria</taxon>
    </lineage>
</organism>
<dbReference type="PANTHER" id="PTHR10039:SF17">
    <property type="entry name" value="FUNGAL STAND N-TERMINAL GOODBYE DOMAIN-CONTAINING PROTEIN-RELATED"/>
    <property type="match status" value="1"/>
</dbReference>
<feature type="compositionally biased region" description="Acidic residues" evidence="2">
    <location>
        <begin position="649"/>
        <end position="663"/>
    </location>
</feature>
<dbReference type="InterPro" id="IPR056884">
    <property type="entry name" value="NPHP3-like_N"/>
</dbReference>
<dbReference type="Pfam" id="PF24883">
    <property type="entry name" value="NPHP3_N"/>
    <property type="match status" value="1"/>
</dbReference>
<dbReference type="Pfam" id="PF17109">
    <property type="entry name" value="Goodbye"/>
    <property type="match status" value="1"/>
</dbReference>
<gene>
    <name evidence="5" type="ORF">QBC47DRAFT_439576</name>
</gene>
<dbReference type="InterPro" id="IPR011990">
    <property type="entry name" value="TPR-like_helical_dom_sf"/>
</dbReference>
<evidence type="ECO:0000313" key="6">
    <source>
        <dbReference type="Proteomes" id="UP001239445"/>
    </source>
</evidence>
<sequence>MSAKNAFDQVWTSAVEEYLAATGRRRNEVEVDNILSPETLLSRLETDGRKLSAFREKHKALRRALEPVLRVITLVSKIASDVATNAGVGPACVLFGAIDFLFRAASGVTYAYDSLENLFEKLQAFCCRLEKYVQGPLDDHLKKTVAQILGCILALLAQAEKVVKDGRWKKFASTLFLGSDDRIKELLRKLDGLFDSEGRLVSTLSYGTTLEIVRRTSLLLENSDKSLDTVIRTSEAVSNMSKTMFESLADRQHERSRELLDAHLLNDAYRKSVGIYHEYREMTIENTGGWLLQDAAFQAWVNGESPIVWVSGGPGTGKSCLSSTAIHHLRSTLSSQERTPLVAYFYVKEHDQDLQDLSNISKSIAYQLARQSPTFAAYVQHKLAEPEVVLTPRQIWGDLLTGFFQQPESMPAWVVLDGLDEAPQSVLRGLFSALEESVLHSLHHPKLFIAMFARPEVAEFFSCKLRRTVATIEIGSNNEGDIALYIKQHAKDILVVSQTMRLKSRNAAVKLARDIRDRIMSKADCMFFKVMLVMNQISDKEDISSVYEAIESCPPQLEAMIARIFERLLANQDVDSRSLREILLWVSFAKRPLSIAELYAILKERTGRSYDTLEARLRGRFSTLFHITGEPPGVRDPIPETDSTGQGFDIDDETFDSGDDENQVGDASPAIRSANVATDVENAALNPETIDRFRTCHVRFSHASIREFLIQKHLPGHLLMTKTLGIYIDARKADFHIAMACMQYILNTTQYPGYRCNFLQYAGRFLADHLESIEADSLENVERQLLIQKFCGLFHEEDGLNSLLLALRTNSNSSLYRLFGSSAFTTMMQTKIPEWVKPGEVSAEEWDWIQATINNQWEFLRPLATQACTRWLTKRGHDDPDYVDDWFERFLMWIIYCFAVRVFFPDIGSALVFQIPGLTSGNIPAGLHEDIVNHFPPVQRSCHWYTTLGWLLYLQREYLEASRHFQTAIEMDKLAWKARHGLAMCFCRLGQHDAASIELRAALDVVPKCLDTADSQLRHDLIEINLCRGGNGRELAVSEARRAHSQWPEDPSILIACIRAHYAAQDFDAITTLISASKSRLEDLLGLLAVVRSEMARSLRATQSESLAHELFSDYLGSGRDALEFSQAPWIAAHILEFMFECYDDDRLDECLKLCRRVLDPGFRKAIQNHYEWSFDYTGYSAYKHATRIFYLKAVDAAQRGQDAAPWIDELRMLMEGKRDEIPDHFNRTEVVQLLAIYLRRHGNDNNLDWKELLGSHSSTFVTLQLVRSPEDGDTSADQLHVRNVQQLARLLVSAGDVLRATAIIELYASTYQPSSEEKGVFVGKERCFEIVACKGLCSVFGAIYNHTYRELHYCTECRDVLLCETCVKLVRDGKLPFRMCNSSHAFEQVYPVPADTKRTAGWLDKDGTIKLRGEWAASLLSEWEPFLAKGWEDDETM</sequence>
<dbReference type="InterPro" id="IPR031350">
    <property type="entry name" value="Goodbye_dom"/>
</dbReference>
<dbReference type="SMART" id="SM00028">
    <property type="entry name" value="TPR"/>
    <property type="match status" value="2"/>
</dbReference>
<dbReference type="Proteomes" id="UP001239445">
    <property type="component" value="Unassembled WGS sequence"/>
</dbReference>
<evidence type="ECO:0008006" key="7">
    <source>
        <dbReference type="Google" id="ProtNLM"/>
    </source>
</evidence>
<protein>
    <recommendedName>
        <fullName evidence="7">Fungal STAND N-terminal Goodbye domain-containing protein</fullName>
    </recommendedName>
</protein>
<reference evidence="5" key="1">
    <citation type="submission" date="2023-06" db="EMBL/GenBank/DDBJ databases">
        <title>Genome-scale phylogeny and comparative genomics of the fungal order Sordariales.</title>
        <authorList>
            <consortium name="Lawrence Berkeley National Laboratory"/>
            <person name="Hensen N."/>
            <person name="Bonometti L."/>
            <person name="Westerberg I."/>
            <person name="Brannstrom I.O."/>
            <person name="Guillou S."/>
            <person name="Cros-Aarteil S."/>
            <person name="Calhoun S."/>
            <person name="Haridas S."/>
            <person name="Kuo A."/>
            <person name="Mondo S."/>
            <person name="Pangilinan J."/>
            <person name="Riley R."/>
            <person name="Labutti K."/>
            <person name="Andreopoulos B."/>
            <person name="Lipzen A."/>
            <person name="Chen C."/>
            <person name="Yanf M."/>
            <person name="Daum C."/>
            <person name="Ng V."/>
            <person name="Clum A."/>
            <person name="Steindorff A."/>
            <person name="Ohm R."/>
            <person name="Martin F."/>
            <person name="Silar P."/>
            <person name="Natvig D."/>
            <person name="Lalanne C."/>
            <person name="Gautier V."/>
            <person name="Ament-Velasquez S.L."/>
            <person name="Kruys A."/>
            <person name="Hutchinson M.I."/>
            <person name="Powell A.J."/>
            <person name="Barry K."/>
            <person name="Miller A.N."/>
            <person name="Grigoriev I.V."/>
            <person name="Debuchy R."/>
            <person name="Gladieux P."/>
            <person name="Thoren M.H."/>
            <person name="Johannesson H."/>
        </authorList>
    </citation>
    <scope>NUCLEOTIDE SEQUENCE</scope>
    <source>
        <strain evidence="5">PSN4</strain>
    </source>
</reference>
<keyword evidence="1" id="KW-0677">Repeat</keyword>
<evidence type="ECO:0000259" key="3">
    <source>
        <dbReference type="Pfam" id="PF17109"/>
    </source>
</evidence>
<evidence type="ECO:0000256" key="2">
    <source>
        <dbReference type="SAM" id="MobiDB-lite"/>
    </source>
</evidence>
<name>A0AAJ0B291_9PEZI</name>
<dbReference type="EMBL" id="MU839851">
    <property type="protein sequence ID" value="KAK1749875.1"/>
    <property type="molecule type" value="Genomic_DNA"/>
</dbReference>
<feature type="domain" description="Nephrocystin 3-like N-terminal" evidence="4">
    <location>
        <begin position="286"/>
        <end position="449"/>
    </location>
</feature>
<dbReference type="InterPro" id="IPR019734">
    <property type="entry name" value="TPR_rpt"/>
</dbReference>
<accession>A0AAJ0B291</accession>
<dbReference type="InterPro" id="IPR027417">
    <property type="entry name" value="P-loop_NTPase"/>
</dbReference>
<comment type="caution">
    <text evidence="5">The sequence shown here is derived from an EMBL/GenBank/DDBJ whole genome shotgun (WGS) entry which is preliminary data.</text>
</comment>
<dbReference type="Gene3D" id="3.40.50.300">
    <property type="entry name" value="P-loop containing nucleotide triphosphate hydrolases"/>
    <property type="match status" value="1"/>
</dbReference>
<dbReference type="SUPFAM" id="SSF52540">
    <property type="entry name" value="P-loop containing nucleoside triphosphate hydrolases"/>
    <property type="match status" value="1"/>
</dbReference>